<evidence type="ECO:0000313" key="2">
    <source>
        <dbReference type="EMBL" id="XBH18565.1"/>
    </source>
</evidence>
<dbReference type="RefSeq" id="WP_348263789.1">
    <property type="nucleotide sequence ID" value="NZ_CP121196.1"/>
</dbReference>
<proteinExistence type="predicted"/>
<feature type="compositionally biased region" description="Low complexity" evidence="1">
    <location>
        <begin position="788"/>
        <end position="805"/>
    </location>
</feature>
<accession>A0AAU7DLN3</accession>
<dbReference type="EMBL" id="CP121196">
    <property type="protein sequence ID" value="XBH18565.1"/>
    <property type="molecule type" value="Genomic_DNA"/>
</dbReference>
<feature type="region of interest" description="Disordered" evidence="1">
    <location>
        <begin position="788"/>
        <end position="828"/>
    </location>
</feature>
<organism evidence="2">
    <name type="scientific">Telmatobacter sp. DSM 110680</name>
    <dbReference type="NCBI Taxonomy" id="3036704"/>
    <lineage>
        <taxon>Bacteria</taxon>
        <taxon>Pseudomonadati</taxon>
        <taxon>Acidobacteriota</taxon>
        <taxon>Terriglobia</taxon>
        <taxon>Terriglobales</taxon>
        <taxon>Acidobacteriaceae</taxon>
        <taxon>Telmatobacter</taxon>
    </lineage>
</organism>
<protein>
    <submittedName>
        <fullName evidence="2">Uncharacterized protein</fullName>
    </submittedName>
</protein>
<feature type="compositionally biased region" description="Polar residues" evidence="1">
    <location>
        <begin position="587"/>
        <end position="596"/>
    </location>
</feature>
<reference evidence="2" key="1">
    <citation type="submission" date="2023-03" db="EMBL/GenBank/DDBJ databases">
        <title>Edaphobacter sp.</title>
        <authorList>
            <person name="Huber K.J."/>
            <person name="Papendorf J."/>
            <person name="Pilke C."/>
            <person name="Bunk B."/>
            <person name="Sproeer C."/>
            <person name="Pester M."/>
        </authorList>
    </citation>
    <scope>NUCLEOTIDE SEQUENCE</scope>
    <source>
        <strain evidence="2">DSM 110680</strain>
    </source>
</reference>
<feature type="compositionally biased region" description="Pro residues" evidence="1">
    <location>
        <begin position="819"/>
        <end position="828"/>
    </location>
</feature>
<sequence>MYGQAAPAFDLIGPKVDVRVKRGEVTLPIGQVPNLLPGDRLWIHPDFPESQSTRFVLIVSFLRGATNPPPPEWFTRVDTWSKKAREEGVFVTVPEEAQQAIVFLAPATGGDFSTLRNAVKGRPGTFVRATQDLQSASLDRMRLDSYLAEVKVTSQSDPKLLKDRAQKAASVLGIKLDQQCFDKPTDQQAPCLVQHTEGMVLDDANVSNRVSQLTSGNNADLMNQLSYSTLGGAGVYSPYIGAIVDTARILASLHTAHFQYIPALALPTEDTLNLRLNVPPSFRDPKSVVVVALPPVGPAKMPPLHPVNPAEEFCAQKSGLVLAAEGAPLVYATPEAHDLKLHVETKTGPVDIPLKADASQGGLVLDHAMPQLPPGEVFGTVKGKWGFDDWEGPKFHLLSAESGKWNIVPGDESALVVGREDTLHIVGASTLCTDKVEAQSTGASAIELQWKSPKPNTLEIGVPMKDAAPGPVTISIHQYGMDKPDKLTLTAYSEAASLDKLKLNAGENEALLTGNRLDEVAKVTLNGISWTPTDLRRVQDLDQLKMTANGDTSNLEPGKRYTAKVQLRDQRELKVPVSVDPPRPQVTLLSKGTQDEASAEPSPVHLGSPNDLPVDGRLVFFLKSKTPTNFPRDEKVEVGAADNSFHTTLSVSDGTLVLEDASTALGVVEPLAKFGSSAFGPLQARAISADGTPGEWISLGTLVRLPGFKELHCPHSPARPCSLTGTNLFLAESVAASPDFDNAVDVPSDFTGTLLIVPHPVNGMLYLKLRDDPATVQTLALAAMPLTPGTTVPVTPLAPTAVKPAADSKPVDQQNAQTPAPPPAKNER</sequence>
<feature type="region of interest" description="Disordered" evidence="1">
    <location>
        <begin position="577"/>
        <end position="610"/>
    </location>
</feature>
<dbReference type="AlphaFoldDB" id="A0AAU7DLN3"/>
<gene>
    <name evidence="2" type="ORF">P8935_04325</name>
</gene>
<evidence type="ECO:0000256" key="1">
    <source>
        <dbReference type="SAM" id="MobiDB-lite"/>
    </source>
</evidence>
<name>A0AAU7DLN3_9BACT</name>